<dbReference type="PANTHER" id="PTHR43280:SF28">
    <property type="entry name" value="HTH-TYPE TRANSCRIPTIONAL ACTIVATOR RHAS"/>
    <property type="match status" value="1"/>
</dbReference>
<sequence length="542" mass="63395">MLSVLIVDDEYEIREGLRNRFHWEDYNITEVLVADDGDVALRTALEIRPALIITDIKMNRMSGLEFLSALSAEEDYKPEKIIVSGYDDFELVKQAMKIGVCDYILKPINLDELGKMVDKSIENINKKKLDHRNRQMLKNQAVFAISKMREELLKEMIEQVYDPNLEMRRYHRLQTLELEWMLKEPTMLIVVEADNLKAIENKNPHEKELILFGISNVLHQTLEEEYAHPSALYKDRYNRWIIVLGSLSHEQTDIAQGMAQLFIQRINDFVKITASAGMLTKPGNTSNLHHMYIEAVSVMEQKAVYGGNRLFTEQGLFYDGESDNLSLQNPEEMLDLVRYGSDEDITRAMDTFIEMIQSWQLTQLRDIQQKIFEWLFEVFRRGAEGTVLKHWKNNPIAVWELLEQYDTLQALREQTEVFLHEIAADFRKLSHTPSQIVSEAEKILHRDYAESLTLQIVASAVHVTPVWLSKLFKKELHMTFLEYLTDIRIKKAKEMLYDVQFKIYQISYQVGYKDPVHFSKLFKKQVGCTPKDFRRQLGIAEE</sequence>
<dbReference type="Pfam" id="PF12833">
    <property type="entry name" value="HTH_18"/>
    <property type="match status" value="1"/>
</dbReference>
<accession>A0ABX3HTQ4</accession>
<dbReference type="InterPro" id="IPR001789">
    <property type="entry name" value="Sig_transdc_resp-reg_receiver"/>
</dbReference>
<keyword evidence="4" id="KW-0597">Phosphoprotein</keyword>
<evidence type="ECO:0000313" key="9">
    <source>
        <dbReference type="Proteomes" id="UP000187313"/>
    </source>
</evidence>
<dbReference type="SUPFAM" id="SSF46689">
    <property type="entry name" value="Homeodomain-like"/>
    <property type="match status" value="2"/>
</dbReference>
<dbReference type="Gene3D" id="3.40.50.2300">
    <property type="match status" value="1"/>
</dbReference>
<evidence type="ECO:0000259" key="5">
    <source>
        <dbReference type="PROSITE" id="PS01124"/>
    </source>
</evidence>
<dbReference type="Gene3D" id="1.10.10.60">
    <property type="entry name" value="Homeodomain-like"/>
    <property type="match status" value="2"/>
</dbReference>
<dbReference type="PANTHER" id="PTHR43280">
    <property type="entry name" value="ARAC-FAMILY TRANSCRIPTIONAL REGULATOR"/>
    <property type="match status" value="1"/>
</dbReference>
<evidence type="ECO:0000256" key="4">
    <source>
        <dbReference type="PROSITE-ProRule" id="PRU00169"/>
    </source>
</evidence>
<dbReference type="SMART" id="SM00448">
    <property type="entry name" value="REC"/>
    <property type="match status" value="1"/>
</dbReference>
<dbReference type="PROSITE" id="PS50887">
    <property type="entry name" value="GGDEF"/>
    <property type="match status" value="1"/>
</dbReference>
<dbReference type="InterPro" id="IPR011006">
    <property type="entry name" value="CheY-like_superfamily"/>
</dbReference>
<organism evidence="8 9">
    <name type="scientific">Paenibacillus odorifer</name>
    <dbReference type="NCBI Taxonomy" id="189426"/>
    <lineage>
        <taxon>Bacteria</taxon>
        <taxon>Bacillati</taxon>
        <taxon>Bacillota</taxon>
        <taxon>Bacilli</taxon>
        <taxon>Bacillales</taxon>
        <taxon>Paenibacillaceae</taxon>
        <taxon>Paenibacillus</taxon>
    </lineage>
</organism>
<feature type="domain" description="Response regulatory" evidence="6">
    <location>
        <begin position="3"/>
        <end position="121"/>
    </location>
</feature>
<reference evidence="8 9" key="1">
    <citation type="submission" date="2016-10" db="EMBL/GenBank/DDBJ databases">
        <title>Paenibacillus species isolates.</title>
        <authorList>
            <person name="Beno S.M."/>
        </authorList>
    </citation>
    <scope>NUCLEOTIDE SEQUENCE [LARGE SCALE GENOMIC DNA]</scope>
    <source>
        <strain evidence="8 9">FSL R5-0923</strain>
    </source>
</reference>
<evidence type="ECO:0000256" key="3">
    <source>
        <dbReference type="ARBA" id="ARBA00023163"/>
    </source>
</evidence>
<dbReference type="EMBL" id="MPTD01000005">
    <property type="protein sequence ID" value="OMD53471.1"/>
    <property type="molecule type" value="Genomic_DNA"/>
</dbReference>
<proteinExistence type="predicted"/>
<feature type="domain" description="HTH araC/xylS-type" evidence="5">
    <location>
        <begin position="438"/>
        <end position="536"/>
    </location>
</feature>
<feature type="modified residue" description="4-aspartylphosphate" evidence="4">
    <location>
        <position position="55"/>
    </location>
</feature>
<dbReference type="InterPro" id="IPR009057">
    <property type="entry name" value="Homeodomain-like_sf"/>
</dbReference>
<dbReference type="PRINTS" id="PR00032">
    <property type="entry name" value="HTHARAC"/>
</dbReference>
<dbReference type="InterPro" id="IPR000160">
    <property type="entry name" value="GGDEF_dom"/>
</dbReference>
<dbReference type="InterPro" id="IPR018062">
    <property type="entry name" value="HTH_AraC-typ_CS"/>
</dbReference>
<keyword evidence="3" id="KW-0804">Transcription</keyword>
<comment type="caution">
    <text evidence="8">The sequence shown here is derived from an EMBL/GenBank/DDBJ whole genome shotgun (WGS) entry which is preliminary data.</text>
</comment>
<dbReference type="RefSeq" id="WP_076299029.1">
    <property type="nucleotide sequence ID" value="NZ_MPTD01000005.1"/>
</dbReference>
<dbReference type="PROSITE" id="PS01124">
    <property type="entry name" value="HTH_ARAC_FAMILY_2"/>
    <property type="match status" value="1"/>
</dbReference>
<dbReference type="InterPro" id="IPR020449">
    <property type="entry name" value="Tscrpt_reg_AraC-type_HTH"/>
</dbReference>
<keyword evidence="1" id="KW-0805">Transcription regulation</keyword>
<dbReference type="PROSITE" id="PS50110">
    <property type="entry name" value="RESPONSE_REGULATORY"/>
    <property type="match status" value="1"/>
</dbReference>
<evidence type="ECO:0000256" key="2">
    <source>
        <dbReference type="ARBA" id="ARBA00023125"/>
    </source>
</evidence>
<evidence type="ECO:0000259" key="6">
    <source>
        <dbReference type="PROSITE" id="PS50110"/>
    </source>
</evidence>
<dbReference type="Pfam" id="PF00072">
    <property type="entry name" value="Response_reg"/>
    <property type="match status" value="1"/>
</dbReference>
<protein>
    <submittedName>
        <fullName evidence="8">DNA-binding response regulator</fullName>
    </submittedName>
</protein>
<dbReference type="Proteomes" id="UP000187313">
    <property type="component" value="Unassembled WGS sequence"/>
</dbReference>
<evidence type="ECO:0000256" key="1">
    <source>
        <dbReference type="ARBA" id="ARBA00023015"/>
    </source>
</evidence>
<dbReference type="GO" id="GO:0003677">
    <property type="term" value="F:DNA binding"/>
    <property type="evidence" value="ECO:0007669"/>
    <property type="project" value="UniProtKB-KW"/>
</dbReference>
<dbReference type="SMART" id="SM00342">
    <property type="entry name" value="HTH_ARAC"/>
    <property type="match status" value="1"/>
</dbReference>
<evidence type="ECO:0000313" key="8">
    <source>
        <dbReference type="EMBL" id="OMD53471.1"/>
    </source>
</evidence>
<feature type="domain" description="GGDEF" evidence="7">
    <location>
        <begin position="184"/>
        <end position="315"/>
    </location>
</feature>
<keyword evidence="2 8" id="KW-0238">DNA-binding</keyword>
<dbReference type="SUPFAM" id="SSF52172">
    <property type="entry name" value="CheY-like"/>
    <property type="match status" value="1"/>
</dbReference>
<evidence type="ECO:0000259" key="7">
    <source>
        <dbReference type="PROSITE" id="PS50887"/>
    </source>
</evidence>
<dbReference type="CDD" id="cd17536">
    <property type="entry name" value="REC_YesN-like"/>
    <property type="match status" value="1"/>
</dbReference>
<keyword evidence="9" id="KW-1185">Reference proteome</keyword>
<dbReference type="PROSITE" id="PS00041">
    <property type="entry name" value="HTH_ARAC_FAMILY_1"/>
    <property type="match status" value="1"/>
</dbReference>
<dbReference type="InterPro" id="IPR018060">
    <property type="entry name" value="HTH_AraC"/>
</dbReference>
<name>A0ABX3HTQ4_9BACL</name>
<gene>
    <name evidence="8" type="ORF">BSK51_09995</name>
</gene>